<evidence type="ECO:0000256" key="3">
    <source>
        <dbReference type="ARBA" id="ARBA00022679"/>
    </source>
</evidence>
<dbReference type="SUPFAM" id="SSF53790">
    <property type="entry name" value="Tetrapyrrole methylase"/>
    <property type="match status" value="1"/>
</dbReference>
<sequence>MVYFVGAGPGSLDYLTLRGHALLQQADVVFYDALVAPELLTVCPATCECLSVGKRSQGPSIAQAQINQYLVDRCRRGQRVVRLKGGDAGIFGRLRDELVALNQAGCAYEVIPGVSAALAAPLLAGLCLTDKHQSRVLAICTAHDLETLDWPTLARLDTLILLMATQNLGAILRRLRTLGRPDHEAIALIRWAGHPQQQAWFGTLATIQDQLAGWDLAPAVMVIGAAAEPPFAVRLENVPPSPSPDSMAVSISHPLRGQTILVTRAASQASAFTQQLQRAGATVLEMPTLEIGPPQDWQAMDQALQHLDTFDWLILTSHNGVHFFFQRLQELGLDSRALGTLKIAVVGEKTAQTLSHHGLRPDFVPPAFIADALIAHFPVPVAGLSILFPRVETGGRPVLGEAFRAAGAQVMEVAAYESRCPTQVDSAILRALEQQQIHLVTFTSSKTVRHFCQLLGGGDRTQELLNQVKIASIGPQTSQTCQTLLGRVDIEAQEHSLEGLFAALCQG</sequence>
<dbReference type="PANTHER" id="PTHR45790">
    <property type="entry name" value="SIROHEME SYNTHASE-RELATED"/>
    <property type="match status" value="1"/>
</dbReference>
<dbReference type="CDD" id="cd06578">
    <property type="entry name" value="HemD"/>
    <property type="match status" value="1"/>
</dbReference>
<comment type="similarity">
    <text evidence="6">Belongs to the precorrin methyltransferase family.</text>
</comment>
<dbReference type="EMBL" id="JAKKUT010000002">
    <property type="protein sequence ID" value="MDG2990264.1"/>
    <property type="molecule type" value="Genomic_DNA"/>
</dbReference>
<dbReference type="InterPro" id="IPR036108">
    <property type="entry name" value="4pyrrol_syn_uPrphyn_synt_sf"/>
</dbReference>
<evidence type="ECO:0000259" key="7">
    <source>
        <dbReference type="Pfam" id="PF00590"/>
    </source>
</evidence>
<dbReference type="NCBIfam" id="NF004790">
    <property type="entry name" value="PRK06136.1"/>
    <property type="match status" value="1"/>
</dbReference>
<dbReference type="Proteomes" id="UP001154265">
    <property type="component" value="Unassembled WGS sequence"/>
</dbReference>
<dbReference type="CDD" id="cd11642">
    <property type="entry name" value="SUMT"/>
    <property type="match status" value="1"/>
</dbReference>
<dbReference type="SUPFAM" id="SSF69618">
    <property type="entry name" value="HemD-like"/>
    <property type="match status" value="1"/>
</dbReference>
<evidence type="ECO:0000256" key="1">
    <source>
        <dbReference type="ARBA" id="ARBA00012162"/>
    </source>
</evidence>
<dbReference type="GO" id="GO:0004851">
    <property type="term" value="F:uroporphyrin-III C-methyltransferase activity"/>
    <property type="evidence" value="ECO:0007669"/>
    <property type="project" value="UniProtKB-EC"/>
</dbReference>
<dbReference type="PROSITE" id="PS00839">
    <property type="entry name" value="SUMT_1"/>
    <property type="match status" value="1"/>
</dbReference>
<evidence type="ECO:0000256" key="5">
    <source>
        <dbReference type="ARBA" id="ARBA00023244"/>
    </source>
</evidence>
<dbReference type="Gene3D" id="3.40.50.10090">
    <property type="match status" value="2"/>
</dbReference>
<dbReference type="InterPro" id="IPR050161">
    <property type="entry name" value="Siro_Cobalamin_biosynth"/>
</dbReference>
<organism evidence="9 10">
    <name type="scientific">Candidatus Synechococcus calcipolaris G9</name>
    <dbReference type="NCBI Taxonomy" id="1497997"/>
    <lineage>
        <taxon>Bacteria</taxon>
        <taxon>Bacillati</taxon>
        <taxon>Cyanobacteriota</taxon>
        <taxon>Cyanophyceae</taxon>
        <taxon>Synechococcales</taxon>
        <taxon>Synechococcaceae</taxon>
        <taxon>Synechococcus</taxon>
    </lineage>
</organism>
<reference evidence="9" key="2">
    <citation type="submission" date="2022-01" db="EMBL/GenBank/DDBJ databases">
        <authorList>
            <person name="Zivanovic Y."/>
            <person name="Moreira D."/>
            <person name="Lopez-Garcia P."/>
        </authorList>
    </citation>
    <scope>NUCLEOTIDE SEQUENCE</scope>
    <source>
        <strain evidence="9">G9</strain>
    </source>
</reference>
<name>A0ABT6EWW0_9SYNE</name>
<evidence type="ECO:0000256" key="4">
    <source>
        <dbReference type="ARBA" id="ARBA00022691"/>
    </source>
</evidence>
<feature type="domain" description="Tetrapyrrole biosynthesis uroporphyrinogen III synthase" evidence="8">
    <location>
        <begin position="271"/>
        <end position="501"/>
    </location>
</feature>
<keyword evidence="10" id="KW-1185">Reference proteome</keyword>
<accession>A0ABT6EWW0</accession>
<reference evidence="9" key="1">
    <citation type="journal article" date="2022" name="Genome Biol. Evol.">
        <title>A New Gene Family Diagnostic for Intracellular Biomineralization of Amorphous Ca Carbonates by Cyanobacteria.</title>
        <authorList>
            <person name="Benzerara K."/>
            <person name="Duprat E."/>
            <person name="Bitard-Feildel T."/>
            <person name="Caumes G."/>
            <person name="Cassier-Chauvat C."/>
            <person name="Chauvat F."/>
            <person name="Dezi M."/>
            <person name="Diop S.I."/>
            <person name="Gaschignard G."/>
            <person name="Gorgen S."/>
            <person name="Gugger M."/>
            <person name="Lopez-Garcia P."/>
            <person name="Millet M."/>
            <person name="Skouri-Panet F."/>
            <person name="Moreira D."/>
            <person name="Callebaut I."/>
        </authorList>
    </citation>
    <scope>NUCLEOTIDE SEQUENCE</scope>
    <source>
        <strain evidence="9">G9</strain>
    </source>
</reference>
<dbReference type="InterPro" id="IPR014777">
    <property type="entry name" value="4pyrrole_Mease_sub1"/>
</dbReference>
<dbReference type="InterPro" id="IPR003754">
    <property type="entry name" value="4pyrrol_synth_uPrphyn_synth"/>
</dbReference>
<dbReference type="GO" id="GO:0032259">
    <property type="term" value="P:methylation"/>
    <property type="evidence" value="ECO:0007669"/>
    <property type="project" value="UniProtKB-KW"/>
</dbReference>
<keyword evidence="5" id="KW-0627">Porphyrin biosynthesis</keyword>
<feature type="domain" description="Tetrapyrrole methylase" evidence="7">
    <location>
        <begin position="1"/>
        <end position="207"/>
    </location>
</feature>
<dbReference type="InterPro" id="IPR035996">
    <property type="entry name" value="4pyrrol_Methylase_sf"/>
</dbReference>
<comment type="caution">
    <text evidence="9">The sequence shown here is derived from an EMBL/GenBank/DDBJ whole genome shotgun (WGS) entry which is preliminary data.</text>
</comment>
<dbReference type="InterPro" id="IPR003043">
    <property type="entry name" value="Uropor_MeTrfase_CS"/>
</dbReference>
<evidence type="ECO:0000313" key="9">
    <source>
        <dbReference type="EMBL" id="MDG2990264.1"/>
    </source>
</evidence>
<proteinExistence type="inferred from homology"/>
<dbReference type="InterPro" id="IPR000878">
    <property type="entry name" value="4pyrrol_Mease"/>
</dbReference>
<dbReference type="Pfam" id="PF02602">
    <property type="entry name" value="HEM4"/>
    <property type="match status" value="1"/>
</dbReference>
<dbReference type="Gene3D" id="3.40.1010.10">
    <property type="entry name" value="Cobalt-precorrin-4 Transmethylase, Domain 1"/>
    <property type="match status" value="1"/>
</dbReference>
<dbReference type="PANTHER" id="PTHR45790:SF3">
    <property type="entry name" value="S-ADENOSYL-L-METHIONINE-DEPENDENT UROPORPHYRINOGEN III METHYLTRANSFERASE, CHLOROPLASTIC"/>
    <property type="match status" value="1"/>
</dbReference>
<evidence type="ECO:0000259" key="8">
    <source>
        <dbReference type="Pfam" id="PF02602"/>
    </source>
</evidence>
<dbReference type="InterPro" id="IPR006366">
    <property type="entry name" value="CobA/CysG_C"/>
</dbReference>
<evidence type="ECO:0000256" key="2">
    <source>
        <dbReference type="ARBA" id="ARBA00022603"/>
    </source>
</evidence>
<dbReference type="Pfam" id="PF00590">
    <property type="entry name" value="TP_methylase"/>
    <property type="match status" value="1"/>
</dbReference>
<evidence type="ECO:0000256" key="6">
    <source>
        <dbReference type="RuleBase" id="RU003960"/>
    </source>
</evidence>
<dbReference type="EC" id="2.1.1.107" evidence="1"/>
<dbReference type="Gene3D" id="3.30.950.10">
    <property type="entry name" value="Methyltransferase, Cobalt-precorrin-4 Transmethylase, Domain 2"/>
    <property type="match status" value="1"/>
</dbReference>
<dbReference type="PROSITE" id="PS00840">
    <property type="entry name" value="SUMT_2"/>
    <property type="match status" value="1"/>
</dbReference>
<dbReference type="InterPro" id="IPR014776">
    <property type="entry name" value="4pyrrole_Mease_sub2"/>
</dbReference>
<protein>
    <recommendedName>
        <fullName evidence="1">uroporphyrinogen-III C-methyltransferase</fullName>
        <ecNumber evidence="1">2.1.1.107</ecNumber>
    </recommendedName>
</protein>
<dbReference type="NCBIfam" id="TIGR01469">
    <property type="entry name" value="cobA_cysG_Cterm"/>
    <property type="match status" value="1"/>
</dbReference>
<keyword evidence="3 6" id="KW-0808">Transferase</keyword>
<keyword evidence="4" id="KW-0949">S-adenosyl-L-methionine</keyword>
<keyword evidence="2 6" id="KW-0489">Methyltransferase</keyword>
<gene>
    <name evidence="9" type="primary">cobA</name>
    <name evidence="9" type="ORF">L3556_04840</name>
</gene>
<evidence type="ECO:0000313" key="10">
    <source>
        <dbReference type="Proteomes" id="UP001154265"/>
    </source>
</evidence>